<evidence type="ECO:0000256" key="2">
    <source>
        <dbReference type="ARBA" id="ARBA00016956"/>
    </source>
</evidence>
<evidence type="ECO:0000256" key="1">
    <source>
        <dbReference type="ARBA" id="ARBA00005532"/>
    </source>
</evidence>
<dbReference type="FunFam" id="1.10.286.20:FF:000001">
    <property type="entry name" value="Elongation factor Ts"/>
    <property type="match status" value="1"/>
</dbReference>
<dbReference type="AlphaFoldDB" id="U5MNS4"/>
<dbReference type="PATRIC" id="fig|1345695.10.peg.4138"/>
<evidence type="ECO:0000256" key="4">
    <source>
        <dbReference type="ARBA" id="ARBA00022917"/>
    </source>
</evidence>
<dbReference type="PANTHER" id="PTHR11741:SF0">
    <property type="entry name" value="ELONGATION FACTOR TS, MITOCHONDRIAL"/>
    <property type="match status" value="1"/>
</dbReference>
<reference evidence="8 9" key="1">
    <citation type="journal article" date="2013" name="Genome Announc.">
        <title>Complete Genome Sequence of the Solvent Producer Clostridium saccharobutylicum NCP262 (DSM 13864).</title>
        <authorList>
            <person name="Poehlein A."/>
            <person name="Hartwich K."/>
            <person name="Krabben P."/>
            <person name="Ehrenreich A."/>
            <person name="Liebl W."/>
            <person name="Durre P."/>
            <person name="Gottschalk G."/>
            <person name="Daniel R."/>
        </authorList>
    </citation>
    <scope>NUCLEOTIDE SEQUENCE [LARGE SCALE GENOMIC DNA]</scope>
    <source>
        <strain evidence="8">DSM 13864</strain>
    </source>
</reference>
<dbReference type="InterPro" id="IPR014039">
    <property type="entry name" value="Transl_elong_EFTs/EF1B_dimer"/>
</dbReference>
<evidence type="ECO:0000256" key="6">
    <source>
        <dbReference type="HAMAP-Rule" id="MF_00050"/>
    </source>
</evidence>
<accession>U5MNS4</accession>
<dbReference type="SUPFAM" id="SSF54713">
    <property type="entry name" value="Elongation factor Ts (EF-Ts), dimerisation domain"/>
    <property type="match status" value="2"/>
</dbReference>
<dbReference type="CDD" id="cd14275">
    <property type="entry name" value="UBA_EF-Ts"/>
    <property type="match status" value="1"/>
</dbReference>
<gene>
    <name evidence="6 8" type="primary">tsf</name>
    <name evidence="8" type="ORF">CLSA_c14110</name>
</gene>
<dbReference type="EMBL" id="CP006721">
    <property type="protein sequence ID" value="AGX42414.1"/>
    <property type="molecule type" value="Genomic_DNA"/>
</dbReference>
<evidence type="ECO:0000259" key="7">
    <source>
        <dbReference type="Pfam" id="PF00889"/>
    </source>
</evidence>
<feature type="region of interest" description="Involved in Mg(2+) ion dislocation from EF-Tu" evidence="6">
    <location>
        <begin position="82"/>
        <end position="85"/>
    </location>
</feature>
<dbReference type="Gene3D" id="1.10.286.20">
    <property type="match status" value="1"/>
</dbReference>
<dbReference type="eggNOG" id="COG0264">
    <property type="taxonomic scope" value="Bacteria"/>
</dbReference>
<comment type="similarity">
    <text evidence="1 6">Belongs to the EF-Ts family.</text>
</comment>
<dbReference type="HOGENOM" id="CLU_047155_0_2_9"/>
<dbReference type="HAMAP" id="MF_00050">
    <property type="entry name" value="EF_Ts"/>
    <property type="match status" value="1"/>
</dbReference>
<comment type="function">
    <text evidence="5 6">Associates with the EF-Tu.GDP complex and induces the exchange of GDP to GTP. It remains bound to the aminoacyl-tRNA.EF-Tu.GTP complex up to the GTP hydrolysis stage on the ribosome.</text>
</comment>
<dbReference type="Proteomes" id="UP000017118">
    <property type="component" value="Chromosome"/>
</dbReference>
<keyword evidence="4 6" id="KW-0648">Protein biosynthesis</keyword>
<comment type="subcellular location">
    <subcellularLocation>
        <location evidence="6">Cytoplasm</location>
    </subcellularLocation>
</comment>
<keyword evidence="9" id="KW-1185">Reference proteome</keyword>
<dbReference type="GO" id="GO:0003746">
    <property type="term" value="F:translation elongation factor activity"/>
    <property type="evidence" value="ECO:0007669"/>
    <property type="project" value="UniProtKB-UniRule"/>
</dbReference>
<evidence type="ECO:0000256" key="3">
    <source>
        <dbReference type="ARBA" id="ARBA00022768"/>
    </source>
</evidence>
<dbReference type="Gene3D" id="3.30.479.20">
    <property type="entry name" value="Elongation factor Ts, dimerisation domain"/>
    <property type="match status" value="2"/>
</dbReference>
<dbReference type="Pfam" id="PF00889">
    <property type="entry name" value="EF_TS"/>
    <property type="match status" value="1"/>
</dbReference>
<evidence type="ECO:0000256" key="5">
    <source>
        <dbReference type="ARBA" id="ARBA00025453"/>
    </source>
</evidence>
<dbReference type="NCBIfam" id="TIGR00116">
    <property type="entry name" value="tsf"/>
    <property type="match status" value="1"/>
</dbReference>
<dbReference type="GO" id="GO:0005737">
    <property type="term" value="C:cytoplasm"/>
    <property type="evidence" value="ECO:0007669"/>
    <property type="project" value="UniProtKB-SubCell"/>
</dbReference>
<dbReference type="OrthoDB" id="9808348at2"/>
<evidence type="ECO:0000313" key="9">
    <source>
        <dbReference type="Proteomes" id="UP000017118"/>
    </source>
</evidence>
<dbReference type="Gene3D" id="1.10.8.10">
    <property type="entry name" value="DNA helicase RuvA subunit, C-terminal domain"/>
    <property type="match status" value="1"/>
</dbReference>
<keyword evidence="6" id="KW-0963">Cytoplasm</keyword>
<evidence type="ECO:0000313" key="8">
    <source>
        <dbReference type="EMBL" id="AGX42414.1"/>
    </source>
</evidence>
<sequence length="305" mass="33935">MANISAQLVKELRDMTGAKMMDCKKALVQTEGDIDKAVEFLREKGLADAAKKSGRVAAEGIVKTYISEDKKKGAVVEFNCETDFVAINDEFMAFADRLAQMAVETSATTVEELVNEKFDAENTVSAALKALIAKLGENMTIRRFTKFGIENGMVKSYIHGGGRIGVLVELACDTASDVLDEVAKEVCMQIAAANPLFLSEKEVDNTSIEKEKEIYRVQALNEGKPEKIVEKMVEGRIKKYYKEVCLLDQLWVKDSDKTIAKFLEEKSKEVGSPITVTRFVRYERGEGIEVEKVDFAEEVARQMGK</sequence>
<protein>
    <recommendedName>
        <fullName evidence="2 6">Elongation factor Ts</fullName>
        <shortName evidence="6">EF-Ts</shortName>
    </recommendedName>
</protein>
<dbReference type="RefSeq" id="WP_022744694.1">
    <property type="nucleotide sequence ID" value="NC_022571.1"/>
</dbReference>
<dbReference type="InterPro" id="IPR001816">
    <property type="entry name" value="Transl_elong_EFTs/EF1B"/>
</dbReference>
<keyword evidence="3 6" id="KW-0251">Elongation factor</keyword>
<dbReference type="FunFam" id="1.10.8.10:FF:000001">
    <property type="entry name" value="Elongation factor Ts"/>
    <property type="match status" value="1"/>
</dbReference>
<name>U5MNS4_CLOSA</name>
<organism evidence="8 9">
    <name type="scientific">Clostridium saccharobutylicum DSM 13864</name>
    <dbReference type="NCBI Taxonomy" id="1345695"/>
    <lineage>
        <taxon>Bacteria</taxon>
        <taxon>Bacillati</taxon>
        <taxon>Bacillota</taxon>
        <taxon>Clostridia</taxon>
        <taxon>Eubacteriales</taxon>
        <taxon>Clostridiaceae</taxon>
        <taxon>Clostridium</taxon>
    </lineage>
</organism>
<dbReference type="GeneID" id="55473925"/>
<dbReference type="InterPro" id="IPR036402">
    <property type="entry name" value="EF-Ts_dimer_sf"/>
</dbReference>
<feature type="domain" description="Translation elongation factor EFTs/EF1B dimerisation" evidence="7">
    <location>
        <begin position="73"/>
        <end position="286"/>
    </location>
</feature>
<proteinExistence type="inferred from homology"/>
<dbReference type="KEGG" id="csb:CLSA_c14110"/>
<dbReference type="SUPFAM" id="SSF46934">
    <property type="entry name" value="UBA-like"/>
    <property type="match status" value="1"/>
</dbReference>
<dbReference type="PANTHER" id="PTHR11741">
    <property type="entry name" value="ELONGATION FACTOR TS"/>
    <property type="match status" value="1"/>
</dbReference>
<dbReference type="InterPro" id="IPR009060">
    <property type="entry name" value="UBA-like_sf"/>
</dbReference>